<organism evidence="16 17">
    <name type="scientific">Speluncibacter jeojiensis</name>
    <dbReference type="NCBI Taxonomy" id="2710754"/>
    <lineage>
        <taxon>Bacteria</taxon>
        <taxon>Bacillati</taxon>
        <taxon>Actinomycetota</taxon>
        <taxon>Actinomycetes</taxon>
        <taxon>Mycobacteriales</taxon>
        <taxon>Speluncibacteraceae</taxon>
        <taxon>Speluncibacter</taxon>
    </lineage>
</organism>
<keyword evidence="6 13" id="KW-0560">Oxidoreductase</keyword>
<keyword evidence="17" id="KW-1185">Reference proteome</keyword>
<dbReference type="InterPro" id="IPR006313">
    <property type="entry name" value="EfeB/EfeN"/>
</dbReference>
<dbReference type="GO" id="GO:0030313">
    <property type="term" value="C:cell envelope"/>
    <property type="evidence" value="ECO:0007669"/>
    <property type="project" value="UniProtKB-SubCell"/>
</dbReference>
<dbReference type="GO" id="GO:0004601">
    <property type="term" value="F:peroxidase activity"/>
    <property type="evidence" value="ECO:0007669"/>
    <property type="project" value="UniProtKB-KW"/>
</dbReference>
<dbReference type="GO" id="GO:0004325">
    <property type="term" value="F:ferrochelatase activity"/>
    <property type="evidence" value="ECO:0007669"/>
    <property type="project" value="UniProtKB-EC"/>
</dbReference>
<gene>
    <name evidence="16" type="primary">efeB</name>
    <name evidence="16" type="ORF">NVS88_09160</name>
</gene>
<dbReference type="AlphaFoldDB" id="A0A9X4LYP1"/>
<keyword evidence="3 13" id="KW-0349">Heme</keyword>
<comment type="catalytic activity">
    <reaction evidence="12">
        <text>heme b + 2 H(+) = protoporphyrin IX + Fe(2+)</text>
        <dbReference type="Rhea" id="RHEA:22584"/>
        <dbReference type="ChEBI" id="CHEBI:15378"/>
        <dbReference type="ChEBI" id="CHEBI:29033"/>
        <dbReference type="ChEBI" id="CHEBI:57306"/>
        <dbReference type="ChEBI" id="CHEBI:60344"/>
        <dbReference type="EC" id="4.98.1.1"/>
    </reaction>
    <physiologicalReaction direction="left-to-right" evidence="12">
        <dbReference type="Rhea" id="RHEA:22585"/>
    </physiologicalReaction>
</comment>
<dbReference type="EMBL" id="JANRHA010000005">
    <property type="protein sequence ID" value="MDG3014724.1"/>
    <property type="molecule type" value="Genomic_DNA"/>
</dbReference>
<proteinExistence type="inferred from homology"/>
<feature type="domain" description="Dyp-type peroxidase C-terminal" evidence="15">
    <location>
        <begin position="213"/>
        <end position="395"/>
    </location>
</feature>
<evidence type="ECO:0000256" key="3">
    <source>
        <dbReference type="ARBA" id="ARBA00022617"/>
    </source>
</evidence>
<evidence type="ECO:0000256" key="1">
    <source>
        <dbReference type="ARBA" id="ARBA00004196"/>
    </source>
</evidence>
<dbReference type="SUPFAM" id="SSF54909">
    <property type="entry name" value="Dimeric alpha+beta barrel"/>
    <property type="match status" value="1"/>
</dbReference>
<evidence type="ECO:0000256" key="9">
    <source>
        <dbReference type="ARBA" id="ARBA00025737"/>
    </source>
</evidence>
<keyword evidence="8 16" id="KW-0456">Lyase</keyword>
<comment type="subcellular location">
    <subcellularLocation>
        <location evidence="1">Cell envelope</location>
    </subcellularLocation>
</comment>
<sequence length="408" mass="43478">MSRRRFLGGAGLAGAGVVVGGAAGFGIAEATRGGGSGDGQVPFHGARQAGITTPAQQRLVFGSFDVKTTDVEKLKVTLALWSAAASLMTQGKPVGPTETAPANPPVDTGEAVGLGPQDLTITVGFGPSLFDDRFGLAGKRPAALAPLPALPGDTLLDPSISGGDLCVQACSQDPQVAFHVVRNFARIGRGAVALRWMQEGFGRASSTSSDQQTPRNLFGFKDGTNNIKADADAERWVWVDDEADQPWMRGGSYLVSRKIRMTIETWDSDNLGDQERVFGRMKESGAPIGAQGEFDALDFGAKGDDGKPLIDLNAHVRLAHPDNNGGVQILRRSYNYTNGIDPRTGQLDAGLFFIAFQRDPHAQFVRLQTQLGHRDNLNEYIKHESSALFACPPGVQKVGDYWGKALFA</sequence>
<dbReference type="InterPro" id="IPR006311">
    <property type="entry name" value="TAT_signal"/>
</dbReference>
<dbReference type="InterPro" id="IPR048327">
    <property type="entry name" value="Dyp_perox_N"/>
</dbReference>
<evidence type="ECO:0000256" key="13">
    <source>
        <dbReference type="RuleBase" id="RU365017"/>
    </source>
</evidence>
<dbReference type="NCBIfam" id="TIGR01412">
    <property type="entry name" value="tat_substr_1"/>
    <property type="match status" value="1"/>
</dbReference>
<comment type="cofactor">
    <cofactor evidence="13">
        <name>heme b</name>
        <dbReference type="ChEBI" id="CHEBI:60344"/>
    </cofactor>
    <text evidence="13">Binds 1 heme b (iron(II)-protoporphyrin IX) group non-covalently per subunit.</text>
</comment>
<dbReference type="PROSITE" id="PS51404">
    <property type="entry name" value="DYP_PEROXIDASE"/>
    <property type="match status" value="1"/>
</dbReference>
<evidence type="ECO:0000259" key="14">
    <source>
        <dbReference type="Pfam" id="PF04261"/>
    </source>
</evidence>
<dbReference type="GO" id="GO:0020037">
    <property type="term" value="F:heme binding"/>
    <property type="evidence" value="ECO:0007669"/>
    <property type="project" value="InterPro"/>
</dbReference>
<comment type="similarity">
    <text evidence="9 13">Belongs to the DyP-type peroxidase family.</text>
</comment>
<dbReference type="EC" id="1.11.1.-" evidence="13"/>
<dbReference type="PANTHER" id="PTHR30521">
    <property type="entry name" value="DEFERROCHELATASE/PEROXIDASE"/>
    <property type="match status" value="1"/>
</dbReference>
<evidence type="ECO:0000256" key="5">
    <source>
        <dbReference type="ARBA" id="ARBA00022729"/>
    </source>
</evidence>
<evidence type="ECO:0000313" key="17">
    <source>
        <dbReference type="Proteomes" id="UP001152755"/>
    </source>
</evidence>
<dbReference type="Proteomes" id="UP001152755">
    <property type="component" value="Unassembled WGS sequence"/>
</dbReference>
<evidence type="ECO:0000256" key="4">
    <source>
        <dbReference type="ARBA" id="ARBA00022723"/>
    </source>
</evidence>
<dbReference type="Pfam" id="PF04261">
    <property type="entry name" value="Dyp_perox_N"/>
    <property type="match status" value="1"/>
</dbReference>
<accession>A0A9X4LYP1</accession>
<protein>
    <recommendedName>
        <fullName evidence="10 13">Deferrochelatase</fullName>
        <ecNumber evidence="13">1.11.1.-</ecNumber>
    </recommendedName>
    <alternativeName>
        <fullName evidence="11 13">Peroxidase EfeB</fullName>
    </alternativeName>
</protein>
<dbReference type="PROSITE" id="PS51318">
    <property type="entry name" value="TAT"/>
    <property type="match status" value="1"/>
</dbReference>
<dbReference type="InterPro" id="IPR011008">
    <property type="entry name" value="Dimeric_a/b-barrel"/>
</dbReference>
<dbReference type="PANTHER" id="PTHR30521:SF4">
    <property type="entry name" value="DEFERROCHELATASE"/>
    <property type="match status" value="1"/>
</dbReference>
<evidence type="ECO:0000256" key="8">
    <source>
        <dbReference type="ARBA" id="ARBA00023239"/>
    </source>
</evidence>
<keyword evidence="5" id="KW-0732">Signal</keyword>
<evidence type="ECO:0000256" key="11">
    <source>
        <dbReference type="ARBA" id="ARBA00033775"/>
    </source>
</evidence>
<evidence type="ECO:0000256" key="10">
    <source>
        <dbReference type="ARBA" id="ARBA00033771"/>
    </source>
</evidence>
<dbReference type="InterPro" id="IPR048328">
    <property type="entry name" value="Dyp_perox_C"/>
</dbReference>
<evidence type="ECO:0000256" key="7">
    <source>
        <dbReference type="ARBA" id="ARBA00023004"/>
    </source>
</evidence>
<dbReference type="GO" id="GO:0005829">
    <property type="term" value="C:cytosol"/>
    <property type="evidence" value="ECO:0007669"/>
    <property type="project" value="TreeGrafter"/>
</dbReference>
<dbReference type="Pfam" id="PF20628">
    <property type="entry name" value="Dyp_perox_C"/>
    <property type="match status" value="1"/>
</dbReference>
<keyword evidence="2 13" id="KW-0575">Peroxidase</keyword>
<keyword evidence="7 13" id="KW-0408">Iron</keyword>
<dbReference type="GO" id="GO:0046872">
    <property type="term" value="F:metal ion binding"/>
    <property type="evidence" value="ECO:0007669"/>
    <property type="project" value="UniProtKB-KW"/>
</dbReference>
<name>A0A9X4LYP1_9ACTN</name>
<reference evidence="16" key="1">
    <citation type="submission" date="2022-08" db="EMBL/GenBank/DDBJ databases">
        <title>Genome analysis of Corynebacteriales strain.</title>
        <authorList>
            <person name="Lee S.D."/>
        </authorList>
    </citation>
    <scope>NUCLEOTIDE SEQUENCE</scope>
    <source>
        <strain evidence="16">D3-21</strain>
    </source>
</reference>
<dbReference type="InterPro" id="IPR006314">
    <property type="entry name" value="Dyp_peroxidase"/>
</dbReference>
<evidence type="ECO:0000256" key="12">
    <source>
        <dbReference type="ARBA" id="ARBA00048856"/>
    </source>
</evidence>
<evidence type="ECO:0000259" key="15">
    <source>
        <dbReference type="Pfam" id="PF20628"/>
    </source>
</evidence>
<evidence type="ECO:0000313" key="16">
    <source>
        <dbReference type="EMBL" id="MDG3014724.1"/>
    </source>
</evidence>
<evidence type="ECO:0000256" key="6">
    <source>
        <dbReference type="ARBA" id="ARBA00023002"/>
    </source>
</evidence>
<feature type="domain" description="Dyp-type peroxidase N-terminal" evidence="14">
    <location>
        <begin position="48"/>
        <end position="201"/>
    </location>
</feature>
<keyword evidence="4 13" id="KW-0479">Metal-binding</keyword>
<dbReference type="NCBIfam" id="TIGR01409">
    <property type="entry name" value="TAT_signal_seq"/>
    <property type="match status" value="1"/>
</dbReference>
<comment type="caution">
    <text evidence="16">The sequence shown here is derived from an EMBL/GenBank/DDBJ whole genome shotgun (WGS) entry which is preliminary data.</text>
</comment>
<evidence type="ECO:0000256" key="2">
    <source>
        <dbReference type="ARBA" id="ARBA00022559"/>
    </source>
</evidence>
<dbReference type="InterPro" id="IPR019546">
    <property type="entry name" value="TAT_signal_bac_arc"/>
</dbReference>
<dbReference type="NCBIfam" id="TIGR01413">
    <property type="entry name" value="Dyp_perox_fam"/>
    <property type="match status" value="1"/>
</dbReference>
<comment type="function">
    <text evidence="13">Involved in the recovery of exogenous heme iron. Extracts iron from heme while preserving the protoporphyrin ring intact.</text>
</comment>
<dbReference type="GO" id="GO:0033212">
    <property type="term" value="P:iron import into cell"/>
    <property type="evidence" value="ECO:0007669"/>
    <property type="project" value="InterPro"/>
</dbReference>